<feature type="domain" description="DUF6377" evidence="5">
    <location>
        <begin position="315"/>
        <end position="554"/>
    </location>
</feature>
<evidence type="ECO:0000256" key="4">
    <source>
        <dbReference type="SAM" id="SignalP"/>
    </source>
</evidence>
<feature type="signal peptide" evidence="4">
    <location>
        <begin position="1"/>
        <end position="19"/>
    </location>
</feature>
<proteinExistence type="predicted"/>
<dbReference type="EMBL" id="FSRA01000002">
    <property type="protein sequence ID" value="SIO47766.1"/>
    <property type="molecule type" value="Genomic_DNA"/>
</dbReference>
<organism evidence="6 7">
    <name type="scientific">Chitinophaga niabensis</name>
    <dbReference type="NCBI Taxonomy" id="536979"/>
    <lineage>
        <taxon>Bacteria</taxon>
        <taxon>Pseudomonadati</taxon>
        <taxon>Bacteroidota</taxon>
        <taxon>Chitinophagia</taxon>
        <taxon>Chitinophagales</taxon>
        <taxon>Chitinophagaceae</taxon>
        <taxon>Chitinophaga</taxon>
    </lineage>
</organism>
<dbReference type="Proteomes" id="UP000185003">
    <property type="component" value="Unassembled WGS sequence"/>
</dbReference>
<dbReference type="Gene3D" id="1.25.40.10">
    <property type="entry name" value="Tetratricopeptide repeat domain"/>
    <property type="match status" value="1"/>
</dbReference>
<evidence type="ECO:0000256" key="3">
    <source>
        <dbReference type="SAM" id="Phobius"/>
    </source>
</evidence>
<sequence length="591" mass="67970">MKWILLNLFLILATAGAKAHAGTPNAKSTASSYAAENPAGTYIAESTERTEAAESTEHAEAPENTENTEAAESTNNTKAPESTDSLLRQLNQILAQSKTYDNTKLTHLKQLKTTLAQAKQLPEQYSACLQLYEAYKAFHYDSAFSYALMLQDIANKMQDNHRSQYAKIKLGFILLSSGMFRETAEIMDTLKTNHLPDSMRAEFFVLMRRYYYDLADYVNDQHYSPIYLKEAARYTDSAVALYPENHFQRLDCLGYKYYKQGNLDSSLYYFNRIIAKNNLTFHEQARVNANLGFIYVIRNEYEKAIDLLAKSAMADAQGSVKETTATFNLASILFKTGDIKNASRYIEKAVEDATFYGARQRKVQVSAILPIIEGERFNTVESQKDRLFIYSAVATFLLLASIVMSFIIYKQVQKLKAAQNTITKANQIQQEINDKLLESNKIKEEYIGYCFQIASAYIDKIEKLKNQVDHKLIDNKYSEIRFLVNNINIKQERDELFRNFDRIFLKIFPNFVAHFNSFFKEEDQVKLKDNELLNTDLRIYALIRIGISENEKIAQILEYSVNTIYAYKTKIRNKSLLPNDEFEEKIMGIKI</sequence>
<feature type="region of interest" description="Disordered" evidence="2">
    <location>
        <begin position="46"/>
        <end position="83"/>
    </location>
</feature>
<dbReference type="InterPro" id="IPR019734">
    <property type="entry name" value="TPR_rpt"/>
</dbReference>
<dbReference type="SMART" id="SM00028">
    <property type="entry name" value="TPR"/>
    <property type="match status" value="3"/>
</dbReference>
<dbReference type="STRING" id="536979.SAMN04488055_4421"/>
<accession>A0A1N6JUQ7</accession>
<feature type="coiled-coil region" evidence="1">
    <location>
        <begin position="415"/>
        <end position="445"/>
    </location>
</feature>
<dbReference type="Pfam" id="PF19904">
    <property type="entry name" value="DUF6377"/>
    <property type="match status" value="1"/>
</dbReference>
<reference evidence="6 7" key="1">
    <citation type="submission" date="2016-11" db="EMBL/GenBank/DDBJ databases">
        <authorList>
            <person name="Jaros S."/>
            <person name="Januszkiewicz K."/>
            <person name="Wedrychowicz H."/>
        </authorList>
    </citation>
    <scope>NUCLEOTIDE SEQUENCE [LARGE SCALE GENOMIC DNA]</scope>
    <source>
        <strain evidence="6 7">DSM 24787</strain>
    </source>
</reference>
<evidence type="ECO:0000259" key="5">
    <source>
        <dbReference type="Pfam" id="PF19904"/>
    </source>
</evidence>
<keyword evidence="7" id="KW-1185">Reference proteome</keyword>
<keyword evidence="3" id="KW-1133">Transmembrane helix</keyword>
<feature type="transmembrane region" description="Helical" evidence="3">
    <location>
        <begin position="387"/>
        <end position="409"/>
    </location>
</feature>
<dbReference type="SUPFAM" id="SSF48452">
    <property type="entry name" value="TPR-like"/>
    <property type="match status" value="1"/>
</dbReference>
<feature type="compositionally biased region" description="Basic and acidic residues" evidence="2">
    <location>
        <begin position="46"/>
        <end position="61"/>
    </location>
</feature>
<feature type="compositionally biased region" description="Low complexity" evidence="2">
    <location>
        <begin position="62"/>
        <end position="79"/>
    </location>
</feature>
<evidence type="ECO:0000313" key="6">
    <source>
        <dbReference type="EMBL" id="SIO47766.1"/>
    </source>
</evidence>
<keyword evidence="3" id="KW-0472">Membrane</keyword>
<evidence type="ECO:0000256" key="1">
    <source>
        <dbReference type="SAM" id="Coils"/>
    </source>
</evidence>
<dbReference type="AlphaFoldDB" id="A0A1N6JUQ7"/>
<dbReference type="InterPro" id="IPR045957">
    <property type="entry name" value="DUF6377"/>
</dbReference>
<name>A0A1N6JUQ7_9BACT</name>
<gene>
    <name evidence="6" type="ORF">SAMN04488055_4421</name>
</gene>
<evidence type="ECO:0000256" key="2">
    <source>
        <dbReference type="SAM" id="MobiDB-lite"/>
    </source>
</evidence>
<evidence type="ECO:0000313" key="7">
    <source>
        <dbReference type="Proteomes" id="UP000185003"/>
    </source>
</evidence>
<keyword evidence="1" id="KW-0175">Coiled coil</keyword>
<dbReference type="InterPro" id="IPR011990">
    <property type="entry name" value="TPR-like_helical_dom_sf"/>
</dbReference>
<keyword evidence="4" id="KW-0732">Signal</keyword>
<feature type="chain" id="PRO_5012139190" evidence="4">
    <location>
        <begin position="20"/>
        <end position="591"/>
    </location>
</feature>
<dbReference type="RefSeq" id="WP_084185757.1">
    <property type="nucleotide sequence ID" value="NZ_FSRA01000002.1"/>
</dbReference>
<keyword evidence="3" id="KW-0812">Transmembrane</keyword>
<protein>
    <submittedName>
        <fullName evidence="6">Tetratricopeptide repeat-containing protein</fullName>
    </submittedName>
</protein>
<dbReference type="OrthoDB" id="1044679at2"/>